<proteinExistence type="predicted"/>
<sequence length="629" mass="74300">MKNKFYPLVIVSFIFFQNVLAQNYYDIIIPGADRDQKCQQCLNIFNQKPKEVGFSIKKDQANNLYFEVNNKQWFNLLFKNPGDGIAIDVVSKERYDCEEIIIPESQIRGELLKPVYSAALKKTLKPYNGNIFRTRVGKLSEAYTNKDLEFNILFLSNKNLCRYYTIFDLEAYQWDLLDMGMYLDSLTYKTKLSATLDNDKYTLKYKEMSFTIPFKKNKSEYSQEDIKPVYDSLRLTDFNIKKINIKAYSSIEGNLERNMELQQQRAKSIVNALQTFQKPTITTEVSSSENWVEFLNDISGTQYANYKSLTKNEIKAKVVGAVSEDLEKYLKNHRKAVITMELERKDKYGDMTADVILGLFNEALGSDNLETAHELQNSIFERLKRKEIEPTFLDRMDIPEQLKYTPFFNKNSAFRYLMDERNLLIAYNQLLRLEKIAPNDKKVKYNIVALKMRIWRYNVEPVQQESFKKEIQSLKNYGINQKLINRMMVNYHIINSELFMRKNDYTNKDKSVDYIFSNYKNVPLNDYDYLSLSQYLSYYSNIQKAEKVLQDKVKNINVNENLLFYYLNLTLINEELTQDPEYRTIMLNAINMNKKRFCRLFNAFDDGGVTFQLLENDYLRDTYCENCIN</sequence>
<evidence type="ECO:0000313" key="1">
    <source>
        <dbReference type="EMBL" id="NJB70535.1"/>
    </source>
</evidence>
<dbReference type="AlphaFoldDB" id="A0A846QY22"/>
<organism evidence="1 2">
    <name type="scientific">Saonia flava</name>
    <dbReference type="NCBI Taxonomy" id="523696"/>
    <lineage>
        <taxon>Bacteria</taxon>
        <taxon>Pseudomonadati</taxon>
        <taxon>Bacteroidota</taxon>
        <taxon>Flavobacteriia</taxon>
        <taxon>Flavobacteriales</taxon>
        <taxon>Flavobacteriaceae</taxon>
        <taxon>Saonia</taxon>
    </lineage>
</organism>
<gene>
    <name evidence="1" type="ORF">GGR42_000997</name>
</gene>
<keyword evidence="2" id="KW-1185">Reference proteome</keyword>
<protein>
    <submittedName>
        <fullName evidence="1">Uncharacterized protein</fullName>
    </submittedName>
</protein>
<reference evidence="1 2" key="1">
    <citation type="submission" date="2020-03" db="EMBL/GenBank/DDBJ databases">
        <title>Genomic Encyclopedia of Type Strains, Phase IV (KMG-IV): sequencing the most valuable type-strain genomes for metagenomic binning, comparative biology and taxonomic classification.</title>
        <authorList>
            <person name="Goeker M."/>
        </authorList>
    </citation>
    <scope>NUCLEOTIDE SEQUENCE [LARGE SCALE GENOMIC DNA]</scope>
    <source>
        <strain evidence="1 2">DSM 29762</strain>
    </source>
</reference>
<dbReference type="RefSeq" id="WP_167961422.1">
    <property type="nucleotide sequence ID" value="NZ_JAATJJ010000001.1"/>
</dbReference>
<dbReference type="EMBL" id="JAATJJ010000001">
    <property type="protein sequence ID" value="NJB70535.1"/>
    <property type="molecule type" value="Genomic_DNA"/>
</dbReference>
<name>A0A846QY22_9FLAO</name>
<dbReference type="Proteomes" id="UP000590442">
    <property type="component" value="Unassembled WGS sequence"/>
</dbReference>
<comment type="caution">
    <text evidence="1">The sequence shown here is derived from an EMBL/GenBank/DDBJ whole genome shotgun (WGS) entry which is preliminary data.</text>
</comment>
<evidence type="ECO:0000313" key="2">
    <source>
        <dbReference type="Proteomes" id="UP000590442"/>
    </source>
</evidence>
<accession>A0A846QY22</accession>